<dbReference type="RefSeq" id="WP_157841656.1">
    <property type="nucleotide sequence ID" value="NZ_JBHSJE010000001.1"/>
</dbReference>
<protein>
    <recommendedName>
        <fullName evidence="4">Lipoprotein</fullName>
    </recommendedName>
</protein>
<reference evidence="3" key="1">
    <citation type="journal article" date="2019" name="Int. J. Syst. Evol. Microbiol.">
        <title>The Global Catalogue of Microorganisms (GCM) 10K type strain sequencing project: providing services to taxonomists for standard genome sequencing and annotation.</title>
        <authorList>
            <consortium name="The Broad Institute Genomics Platform"/>
            <consortium name="The Broad Institute Genome Sequencing Center for Infectious Disease"/>
            <person name="Wu L."/>
            <person name="Ma J."/>
        </authorList>
    </citation>
    <scope>NUCLEOTIDE SEQUENCE [LARGE SCALE GENOMIC DNA]</scope>
    <source>
        <strain evidence="3">ICMP 257</strain>
    </source>
</reference>
<evidence type="ECO:0000313" key="2">
    <source>
        <dbReference type="EMBL" id="MFC4977018.1"/>
    </source>
</evidence>
<accession>A0ABV9V1H2</accession>
<dbReference type="GeneID" id="31232556"/>
<keyword evidence="3" id="KW-1185">Reference proteome</keyword>
<evidence type="ECO:0000313" key="3">
    <source>
        <dbReference type="Proteomes" id="UP001595908"/>
    </source>
</evidence>
<evidence type="ECO:0000256" key="1">
    <source>
        <dbReference type="SAM" id="SignalP"/>
    </source>
</evidence>
<keyword evidence="1" id="KW-0732">Signal</keyword>
<comment type="caution">
    <text evidence="2">The sequence shown here is derived from an EMBL/GenBank/DDBJ whole genome shotgun (WGS) entry which is preliminary data.</text>
</comment>
<gene>
    <name evidence="2" type="ORF">ACFPL4_01405</name>
</gene>
<feature type="signal peptide" evidence="1">
    <location>
        <begin position="1"/>
        <end position="24"/>
    </location>
</feature>
<evidence type="ECO:0008006" key="4">
    <source>
        <dbReference type="Google" id="ProtNLM"/>
    </source>
</evidence>
<dbReference type="EMBL" id="JBHSJE010000001">
    <property type="protein sequence ID" value="MFC4977018.1"/>
    <property type="molecule type" value="Genomic_DNA"/>
</dbReference>
<name>A0ABV9V1H2_STRAZ</name>
<sequence>MTAFSVVVGAVGACVMWAAPTVQAAAGQPVPVTAYTQRSEPGDWVGQGATSAYRAPAADIRVEGDATYATMVVETPDVSWRVEMQAPAGDTLTPGVFRNAERAPGPSGRAPGLAVSGDGRACNIVHGQYTINQIDTDRTGAITLLDASYVQRCEDPDAPALRGTVKYRALPLSFSYASEPGEYVGQGRSQTFTGGTAVFHLDGTPDGIIDYRVSGLRQNWGALVAAPAGESLEPGRTYQADRMGEDGAATLDVSGLGGCNHSNGEFTVQKLATDGSGQITGLALTFVQHCEGAEPALRGTIHHYA</sequence>
<dbReference type="Proteomes" id="UP001595908">
    <property type="component" value="Unassembled WGS sequence"/>
</dbReference>
<proteinExistence type="predicted"/>
<feature type="chain" id="PRO_5047500505" description="Lipoprotein" evidence="1">
    <location>
        <begin position="25"/>
        <end position="305"/>
    </location>
</feature>
<organism evidence="2 3">
    <name type="scientific">Streptomyces atroolivaceus</name>
    <dbReference type="NCBI Taxonomy" id="66869"/>
    <lineage>
        <taxon>Bacteria</taxon>
        <taxon>Bacillati</taxon>
        <taxon>Actinomycetota</taxon>
        <taxon>Actinomycetes</taxon>
        <taxon>Kitasatosporales</taxon>
        <taxon>Streptomycetaceae</taxon>
        <taxon>Streptomyces</taxon>
    </lineage>
</organism>